<name>A0ABW0ZJ23_9ACTN</name>
<reference evidence="3" key="1">
    <citation type="journal article" date="2019" name="Int. J. Syst. Evol. Microbiol.">
        <title>The Global Catalogue of Microorganisms (GCM) 10K type strain sequencing project: providing services to taxonomists for standard genome sequencing and annotation.</title>
        <authorList>
            <consortium name="The Broad Institute Genomics Platform"/>
            <consortium name="The Broad Institute Genome Sequencing Center for Infectious Disease"/>
            <person name="Wu L."/>
            <person name="Ma J."/>
        </authorList>
    </citation>
    <scope>NUCLEOTIDE SEQUENCE [LARGE SCALE GENOMIC DNA]</scope>
    <source>
        <strain evidence="3">YIM 94188</strain>
    </source>
</reference>
<dbReference type="RefSeq" id="WP_136431363.1">
    <property type="nucleotide sequence ID" value="NZ_JBHSNS010000007.1"/>
</dbReference>
<proteinExistence type="predicted"/>
<feature type="transmembrane region" description="Helical" evidence="1">
    <location>
        <begin position="294"/>
        <end position="313"/>
    </location>
</feature>
<dbReference type="EMBL" id="JBHSNS010000007">
    <property type="protein sequence ID" value="MFC5730057.1"/>
    <property type="molecule type" value="Genomic_DNA"/>
</dbReference>
<keyword evidence="1" id="KW-0812">Transmembrane</keyword>
<evidence type="ECO:0008006" key="4">
    <source>
        <dbReference type="Google" id="ProtNLM"/>
    </source>
</evidence>
<evidence type="ECO:0000313" key="3">
    <source>
        <dbReference type="Proteomes" id="UP001596072"/>
    </source>
</evidence>
<feature type="transmembrane region" description="Helical" evidence="1">
    <location>
        <begin position="205"/>
        <end position="225"/>
    </location>
</feature>
<accession>A0ABW0ZJ23</accession>
<comment type="caution">
    <text evidence="2">The sequence shown here is derived from an EMBL/GenBank/DDBJ whole genome shotgun (WGS) entry which is preliminary data.</text>
</comment>
<feature type="transmembrane region" description="Helical" evidence="1">
    <location>
        <begin position="319"/>
        <end position="338"/>
    </location>
</feature>
<sequence>MFLREPAAVVSWACLVVVLVRLTYVTQPLRYDESGYLIVARQWDGDGPFLYGDYWVDRPPGLLLIFRVASLFDSDRAVRVLAIPFALMFVVAAARAAWILGGASSARLATWIAGALVATPATGADQANGELFAASLVMAAIALLIEACNRDTARARCGLATGAGVLGAAAPLVKQNFVEALVFAAVMLTVTWRSGRDQRPGTAQIAGAALLGAALPSVALLLWTYGSWFDLGMVAYDLVGFRADALGVILEFRSQATVSRGYVLIMLGIVSGIVPILVDMAGAGWRGRHSGSPAGWATAAIAALGVLGIAAGGSYWPHYLLQLAPATVLGTALMATGARRRTVQTMCVAAACSAMLASTGMAAFYLTSPPGTWPHRTGEWVKASSAPGDTAVVVYGAAAVQHSSGLDSPYPYLWSLPVRVLDPRLDRLEATLSGPDAPSWIVQARSFDAWELDEDGGLRATVEHSYRVVAKVCDKPVWLRRDLTRELAELPDC</sequence>
<organism evidence="2 3">
    <name type="scientific">Nocardioides vastitatis</name>
    <dbReference type="NCBI Taxonomy" id="2568655"/>
    <lineage>
        <taxon>Bacteria</taxon>
        <taxon>Bacillati</taxon>
        <taxon>Actinomycetota</taxon>
        <taxon>Actinomycetes</taxon>
        <taxon>Propionibacteriales</taxon>
        <taxon>Nocardioidaceae</taxon>
        <taxon>Nocardioides</taxon>
    </lineage>
</organism>
<protein>
    <recommendedName>
        <fullName evidence="4">Glycosyltransferase RgtA/B/C/D-like domain-containing protein</fullName>
    </recommendedName>
</protein>
<dbReference type="Proteomes" id="UP001596072">
    <property type="component" value="Unassembled WGS sequence"/>
</dbReference>
<feature type="transmembrane region" description="Helical" evidence="1">
    <location>
        <begin position="6"/>
        <end position="24"/>
    </location>
</feature>
<keyword evidence="3" id="KW-1185">Reference proteome</keyword>
<evidence type="ECO:0000256" key="1">
    <source>
        <dbReference type="SAM" id="Phobius"/>
    </source>
</evidence>
<evidence type="ECO:0000313" key="2">
    <source>
        <dbReference type="EMBL" id="MFC5730057.1"/>
    </source>
</evidence>
<feature type="transmembrane region" description="Helical" evidence="1">
    <location>
        <begin position="80"/>
        <end position="101"/>
    </location>
</feature>
<feature type="transmembrane region" description="Helical" evidence="1">
    <location>
        <begin position="345"/>
        <end position="366"/>
    </location>
</feature>
<keyword evidence="1" id="KW-1133">Transmembrane helix</keyword>
<feature type="transmembrane region" description="Helical" evidence="1">
    <location>
        <begin position="262"/>
        <end position="282"/>
    </location>
</feature>
<gene>
    <name evidence="2" type="ORF">ACFPQB_14115</name>
</gene>
<keyword evidence="1" id="KW-0472">Membrane</keyword>